<keyword evidence="4 7" id="KW-0812">Transmembrane</keyword>
<keyword evidence="5 7" id="KW-1133">Transmembrane helix</keyword>
<name>A0A4D6GVD1_HALS9</name>
<dbReference type="GO" id="GO:0005886">
    <property type="term" value="C:plasma membrane"/>
    <property type="evidence" value="ECO:0007669"/>
    <property type="project" value="UniProtKB-SubCell"/>
</dbReference>
<dbReference type="PANTHER" id="PTHR30221">
    <property type="entry name" value="SMALL-CONDUCTANCE MECHANOSENSITIVE CHANNEL"/>
    <property type="match status" value="1"/>
</dbReference>
<feature type="transmembrane region" description="Helical" evidence="7">
    <location>
        <begin position="186"/>
        <end position="215"/>
    </location>
</feature>
<comment type="similarity">
    <text evidence="2">Belongs to the MscS (TC 1.A.23) family.</text>
</comment>
<evidence type="ECO:0000313" key="11">
    <source>
        <dbReference type="Proteomes" id="UP000296216"/>
    </source>
</evidence>
<dbReference type="AlphaFoldDB" id="A0A4D6GVD1"/>
<dbReference type="InterPro" id="IPR045275">
    <property type="entry name" value="MscS_archaea/bacteria_type"/>
</dbReference>
<evidence type="ECO:0000256" key="1">
    <source>
        <dbReference type="ARBA" id="ARBA00004651"/>
    </source>
</evidence>
<dbReference type="InterPro" id="IPR023408">
    <property type="entry name" value="MscS_beta-dom_sf"/>
</dbReference>
<dbReference type="Proteomes" id="UP000296216">
    <property type="component" value="Chromosome"/>
</dbReference>
<evidence type="ECO:0000259" key="8">
    <source>
        <dbReference type="Pfam" id="PF00924"/>
    </source>
</evidence>
<dbReference type="Gene3D" id="1.10.287.1260">
    <property type="match status" value="1"/>
</dbReference>
<evidence type="ECO:0000313" key="10">
    <source>
        <dbReference type="EMBL" id="QCC45743.1"/>
    </source>
</evidence>
<accession>A0A4D6GVD1</accession>
<dbReference type="InterPro" id="IPR010920">
    <property type="entry name" value="LSM_dom_sf"/>
</dbReference>
<keyword evidence="6 7" id="KW-0472">Membrane</keyword>
<dbReference type="SUPFAM" id="SSF82689">
    <property type="entry name" value="Mechanosensitive channel protein MscS (YggB), C-terminal domain"/>
    <property type="match status" value="1"/>
</dbReference>
<feature type="domain" description="Mechanosensitive ion channel MscS C-terminal" evidence="9">
    <location>
        <begin position="277"/>
        <end position="360"/>
    </location>
</feature>
<evidence type="ECO:0000256" key="6">
    <source>
        <dbReference type="ARBA" id="ARBA00023136"/>
    </source>
</evidence>
<dbReference type="InterPro" id="IPR011066">
    <property type="entry name" value="MscS_channel_C_sf"/>
</dbReference>
<comment type="subcellular location">
    <subcellularLocation>
        <location evidence="1">Cell membrane</location>
        <topology evidence="1">Multi-pass membrane protein</topology>
    </subcellularLocation>
</comment>
<feature type="transmembrane region" description="Helical" evidence="7">
    <location>
        <begin position="115"/>
        <end position="136"/>
    </location>
</feature>
<dbReference type="InterPro" id="IPR049278">
    <property type="entry name" value="MS_channel_C"/>
</dbReference>
<dbReference type="Gene3D" id="2.30.30.60">
    <property type="match status" value="1"/>
</dbReference>
<dbReference type="Gene3D" id="3.30.70.100">
    <property type="match status" value="1"/>
</dbReference>
<proteinExistence type="inferred from homology"/>
<evidence type="ECO:0000259" key="9">
    <source>
        <dbReference type="Pfam" id="PF21082"/>
    </source>
</evidence>
<evidence type="ECO:0000256" key="7">
    <source>
        <dbReference type="SAM" id="Phobius"/>
    </source>
</evidence>
<dbReference type="SUPFAM" id="SSF50182">
    <property type="entry name" value="Sm-like ribonucleoproteins"/>
    <property type="match status" value="1"/>
</dbReference>
<feature type="domain" description="Mechanosensitive ion channel MscS" evidence="8">
    <location>
        <begin position="203"/>
        <end position="267"/>
    </location>
</feature>
<reference evidence="10 11" key="1">
    <citation type="journal article" date="2019" name="Microbiol. Resour. Announc.">
        <title>The Genome Sequence of the Halobacterium salinarum Type Strain Is Closely Related to That of Laboratory Strains NRC-1 and R1.</title>
        <authorList>
            <person name="Pfeiffer F."/>
            <person name="Marchfelder A."/>
            <person name="Habermann B."/>
            <person name="Dyall-Smith M.L."/>
        </authorList>
    </citation>
    <scope>NUCLEOTIDE SEQUENCE [LARGE SCALE GENOMIC DNA]</scope>
    <source>
        <strain evidence="11">ATCC 33171 / DSM 3754 / JCM 8978 / NBRC 102687 / NCIMB 764 / 91-R6</strain>
    </source>
</reference>
<dbReference type="GO" id="GO:0008381">
    <property type="term" value="F:mechanosensitive monoatomic ion channel activity"/>
    <property type="evidence" value="ECO:0007669"/>
    <property type="project" value="InterPro"/>
</dbReference>
<keyword evidence="3" id="KW-1003">Cell membrane</keyword>
<evidence type="ECO:0000256" key="3">
    <source>
        <dbReference type="ARBA" id="ARBA00022475"/>
    </source>
</evidence>
<evidence type="ECO:0000256" key="2">
    <source>
        <dbReference type="ARBA" id="ARBA00008017"/>
    </source>
</evidence>
<evidence type="ECO:0000256" key="5">
    <source>
        <dbReference type="ARBA" id="ARBA00022989"/>
    </source>
</evidence>
<dbReference type="InterPro" id="IPR011014">
    <property type="entry name" value="MscS_channel_TM-2"/>
</dbReference>
<protein>
    <submittedName>
        <fullName evidence="10">Mechanosensitive channel protein MscS</fullName>
    </submittedName>
</protein>
<organism evidence="10 11">
    <name type="scientific">Halobacterium salinarum (strain ATCC 33171 / DSM 3754 / JCM 8978 / NBRC 102687 / NCIMB 764 / 91-R6)</name>
    <dbReference type="NCBI Taxonomy" id="2597657"/>
    <lineage>
        <taxon>Archaea</taxon>
        <taxon>Methanobacteriati</taxon>
        <taxon>Methanobacteriota</taxon>
        <taxon>Stenosarchaea group</taxon>
        <taxon>Halobacteria</taxon>
        <taxon>Halobacteriales</taxon>
        <taxon>Halobacteriaceae</taxon>
        <taxon>Halobacterium</taxon>
    </lineage>
</organism>
<feature type="transmembrane region" description="Helical" evidence="7">
    <location>
        <begin position="20"/>
        <end position="39"/>
    </location>
</feature>
<gene>
    <name evidence="10" type="primary">mscS3</name>
    <name evidence="10" type="ORF">HBSAL_10500</name>
</gene>
<sequence>MRVAHRVQSIIDALASTQARLAVTAALAVVAVGAAWLVAPRIIRGVHRQLTARVLTDDRIPGDPTAFSIDFPTGIVVRLTQAVLLAAAALLALLVWGYVDLVMLTVASLADLLPVAVRLAVTLGIAGAALVTLDVVDARITAYAEASDTLTQHQQGVVFRVLQITVLVAAGIAALTIWGVDPSGLLVGAGFLGIVIGTAARTTIGSLIAGLVLMVARPFEIGDWIALADAEGTVTDITVVNTRVRNPSGEEVVIPNENVLNATITNRTSLDRLRLSVAVGVDYDADIETAEDVIEDAITDVSRILDTPAPQVVPTALGDSAIVLECRFWITHPSPAKRSMATAAVVRAVKTALDDADIDIPYPHRQLLTEDDSLQA</sequence>
<dbReference type="EMBL" id="CP038631">
    <property type="protein sequence ID" value="QCC45743.1"/>
    <property type="molecule type" value="Genomic_DNA"/>
</dbReference>
<dbReference type="Pfam" id="PF00924">
    <property type="entry name" value="MS_channel_2nd"/>
    <property type="match status" value="1"/>
</dbReference>
<dbReference type="InterPro" id="IPR006685">
    <property type="entry name" value="MscS_channel_2nd"/>
</dbReference>
<evidence type="ECO:0000256" key="4">
    <source>
        <dbReference type="ARBA" id="ARBA00022692"/>
    </source>
</evidence>
<feature type="transmembrane region" description="Helical" evidence="7">
    <location>
        <begin position="157"/>
        <end position="180"/>
    </location>
</feature>
<dbReference type="PANTHER" id="PTHR30221:SF20">
    <property type="entry name" value="SMALL-CONDUCTANCE MECHANOSENSITIVE CHANNEL"/>
    <property type="match status" value="1"/>
</dbReference>
<dbReference type="SUPFAM" id="SSF82861">
    <property type="entry name" value="Mechanosensitive channel protein MscS (YggB), transmembrane region"/>
    <property type="match status" value="1"/>
</dbReference>
<feature type="transmembrane region" description="Helical" evidence="7">
    <location>
        <begin position="82"/>
        <end position="109"/>
    </location>
</feature>
<dbReference type="Pfam" id="PF21082">
    <property type="entry name" value="MS_channel_3rd"/>
    <property type="match status" value="1"/>
</dbReference>